<dbReference type="OrthoDB" id="1358027at2"/>
<keyword evidence="2" id="KW-1185">Reference proteome</keyword>
<reference evidence="1 2" key="1">
    <citation type="journal article" date="2014" name="Proc. Natl. Acad. Sci. U.S.A.">
        <title>Functional characterization of flavobacteria rhodopsins reveals a unique class of light-driven chloride pump in bacteria.</title>
        <authorList>
            <person name="Yoshizawa S."/>
            <person name="Kumagai Y."/>
            <person name="Kim H."/>
            <person name="Ogura Y."/>
            <person name="Hayashi T."/>
            <person name="Iwasaki W."/>
            <person name="DeLong E.F."/>
            <person name="Kogure K."/>
        </authorList>
    </citation>
    <scope>NUCLEOTIDE SEQUENCE [LARGE SCALE GENOMIC DNA]</scope>
    <source>
        <strain evidence="1 2">S1-08</strain>
    </source>
</reference>
<dbReference type="STRING" id="1454201.NMS_0639"/>
<dbReference type="EMBL" id="AP014548">
    <property type="protein sequence ID" value="BAO54648.1"/>
    <property type="molecule type" value="Genomic_DNA"/>
</dbReference>
<protein>
    <submittedName>
        <fullName evidence="1">Uncharacterized protein</fullName>
    </submittedName>
</protein>
<dbReference type="RefSeq" id="WP_148311324.1">
    <property type="nucleotide sequence ID" value="NZ_AP014548.1"/>
</dbReference>
<evidence type="ECO:0000313" key="1">
    <source>
        <dbReference type="EMBL" id="BAO54648.1"/>
    </source>
</evidence>
<organism evidence="1 2">
    <name type="scientific">Nonlabens marinus S1-08</name>
    <dbReference type="NCBI Taxonomy" id="1454201"/>
    <lineage>
        <taxon>Bacteria</taxon>
        <taxon>Pseudomonadati</taxon>
        <taxon>Bacteroidota</taxon>
        <taxon>Flavobacteriia</taxon>
        <taxon>Flavobacteriales</taxon>
        <taxon>Flavobacteriaceae</taxon>
        <taxon>Nonlabens</taxon>
    </lineage>
</organism>
<accession>W8VUJ3</accession>
<proteinExistence type="predicted"/>
<gene>
    <name evidence="1" type="ORF">NMS_0639</name>
</gene>
<dbReference type="HOGENOM" id="CLU_1494771_0_0_10"/>
<dbReference type="KEGG" id="nmf:NMS_0639"/>
<dbReference type="AlphaFoldDB" id="W8VUJ3"/>
<dbReference type="Proteomes" id="UP000031760">
    <property type="component" value="Chromosome"/>
</dbReference>
<name>W8VUJ3_9FLAO</name>
<sequence length="180" mass="20000">MLLCAWMCGCGDDGYEDSTYLRVETSNITTVTNVQTNYSVGDILYFETNIPFLLTSASGKPIDLEEIQLEASQIGSVISLYKLNDVGGFEPVLLTSNQLVGDAGVYEEFVTFFYEKTSSGFTNRMGIKLDTAGTYEVRSSNLAKMPIFYQLDASITDTRIDLTSFLKQSSPDRDFTFTVE</sequence>
<evidence type="ECO:0000313" key="2">
    <source>
        <dbReference type="Proteomes" id="UP000031760"/>
    </source>
</evidence>